<sequence length="86" mass="10002">MFLVSVCMNVQNDYKIFNVKVIVNLKGSWCNIWEVLEVLYGAQRDSFRQTVFGYLLDVPHLQGDGLLFHKNFLHQIRPNTVLSQMA</sequence>
<evidence type="ECO:0000313" key="2">
    <source>
        <dbReference type="Proteomes" id="UP000235145"/>
    </source>
</evidence>
<comment type="caution">
    <text evidence="1">The sequence shown here is derived from an EMBL/GenBank/DDBJ whole genome shotgun (WGS) entry which is preliminary data.</text>
</comment>
<name>A0A9R1UEP3_LACSA</name>
<dbReference type="AlphaFoldDB" id="A0A9R1UEP3"/>
<proteinExistence type="predicted"/>
<reference evidence="1 2" key="1">
    <citation type="journal article" date="2017" name="Nat. Commun.">
        <title>Genome assembly with in vitro proximity ligation data and whole-genome triplication in lettuce.</title>
        <authorList>
            <person name="Reyes-Chin-Wo S."/>
            <person name="Wang Z."/>
            <person name="Yang X."/>
            <person name="Kozik A."/>
            <person name="Arikit S."/>
            <person name="Song C."/>
            <person name="Xia L."/>
            <person name="Froenicke L."/>
            <person name="Lavelle D.O."/>
            <person name="Truco M.J."/>
            <person name="Xia R."/>
            <person name="Zhu S."/>
            <person name="Xu C."/>
            <person name="Xu H."/>
            <person name="Xu X."/>
            <person name="Cox K."/>
            <person name="Korf I."/>
            <person name="Meyers B.C."/>
            <person name="Michelmore R.W."/>
        </authorList>
    </citation>
    <scope>NUCLEOTIDE SEQUENCE [LARGE SCALE GENOMIC DNA]</scope>
    <source>
        <strain evidence="2">cv. Salinas</strain>
        <tissue evidence="1">Seedlings</tissue>
    </source>
</reference>
<keyword evidence="2" id="KW-1185">Reference proteome</keyword>
<dbReference type="PANTHER" id="PTHR48449:SF1">
    <property type="entry name" value="DUF1985 DOMAIN-CONTAINING PROTEIN"/>
    <property type="match status" value="1"/>
</dbReference>
<organism evidence="1 2">
    <name type="scientific">Lactuca sativa</name>
    <name type="common">Garden lettuce</name>
    <dbReference type="NCBI Taxonomy" id="4236"/>
    <lineage>
        <taxon>Eukaryota</taxon>
        <taxon>Viridiplantae</taxon>
        <taxon>Streptophyta</taxon>
        <taxon>Embryophyta</taxon>
        <taxon>Tracheophyta</taxon>
        <taxon>Spermatophyta</taxon>
        <taxon>Magnoliopsida</taxon>
        <taxon>eudicotyledons</taxon>
        <taxon>Gunneridae</taxon>
        <taxon>Pentapetalae</taxon>
        <taxon>asterids</taxon>
        <taxon>campanulids</taxon>
        <taxon>Asterales</taxon>
        <taxon>Asteraceae</taxon>
        <taxon>Cichorioideae</taxon>
        <taxon>Cichorieae</taxon>
        <taxon>Lactucinae</taxon>
        <taxon>Lactuca</taxon>
    </lineage>
</organism>
<dbReference type="Proteomes" id="UP000235145">
    <property type="component" value="Unassembled WGS sequence"/>
</dbReference>
<evidence type="ECO:0000313" key="1">
    <source>
        <dbReference type="EMBL" id="KAJ0185718.1"/>
    </source>
</evidence>
<accession>A0A9R1UEP3</accession>
<dbReference type="PANTHER" id="PTHR48449">
    <property type="entry name" value="DUF1985 DOMAIN-CONTAINING PROTEIN"/>
    <property type="match status" value="1"/>
</dbReference>
<dbReference type="EMBL" id="NBSK02000009">
    <property type="protein sequence ID" value="KAJ0185718.1"/>
    <property type="molecule type" value="Genomic_DNA"/>
</dbReference>
<protein>
    <submittedName>
        <fullName evidence="1">Uncharacterized protein</fullName>
    </submittedName>
</protein>
<gene>
    <name evidence="1" type="ORF">LSAT_V11C900486630</name>
</gene>